<dbReference type="RefSeq" id="WP_354634978.1">
    <property type="nucleotide sequence ID" value="NZ_CP159837.1"/>
</dbReference>
<proteinExistence type="predicted"/>
<gene>
    <name evidence="1" type="ORF">ABWT76_004449</name>
    <name evidence="2" type="ORF">ABWT76_004450</name>
</gene>
<organism evidence="1">
    <name type="scientific">Planktothricoides raciborskii GIHE-MW2</name>
    <dbReference type="NCBI Taxonomy" id="2792601"/>
    <lineage>
        <taxon>Bacteria</taxon>
        <taxon>Bacillati</taxon>
        <taxon>Cyanobacteriota</taxon>
        <taxon>Cyanophyceae</taxon>
        <taxon>Oscillatoriophycideae</taxon>
        <taxon>Oscillatoriales</taxon>
        <taxon>Oscillatoriaceae</taxon>
        <taxon>Planktothricoides</taxon>
    </lineage>
</organism>
<name>A0AAU8JAG5_9CYAN</name>
<evidence type="ECO:0000313" key="2">
    <source>
        <dbReference type="EMBL" id="XCM35750.1"/>
    </source>
</evidence>
<reference evidence="1" key="1">
    <citation type="submission" date="2024-07" db="EMBL/GenBank/DDBJ databases">
        <authorList>
            <person name="Kim Y.J."/>
            <person name="Jeong J.Y."/>
        </authorList>
    </citation>
    <scope>NUCLEOTIDE SEQUENCE</scope>
    <source>
        <strain evidence="1">GIHE-MW2</strain>
    </source>
</reference>
<dbReference type="EMBL" id="CP159837">
    <property type="protein sequence ID" value="XCM35750.1"/>
    <property type="molecule type" value="Genomic_DNA"/>
</dbReference>
<accession>A0AAU8JAG5</accession>
<protein>
    <submittedName>
        <fullName evidence="1">Uncharacterized protein</fullName>
    </submittedName>
</protein>
<evidence type="ECO:0000313" key="1">
    <source>
        <dbReference type="EMBL" id="XCM35749.1"/>
    </source>
</evidence>
<sequence length="46" mass="5211">MTRKAVIPANAGIQKASVLHPDKNRYIARLVDSRIRGNDKTMYLID</sequence>
<dbReference type="AlphaFoldDB" id="A0AAU8JAG5"/>
<dbReference type="EMBL" id="CP159837">
    <property type="protein sequence ID" value="XCM35749.1"/>
    <property type="molecule type" value="Genomic_DNA"/>
</dbReference>